<dbReference type="SUPFAM" id="SSF50475">
    <property type="entry name" value="FMN-binding split barrel"/>
    <property type="match status" value="1"/>
</dbReference>
<keyword evidence="3" id="KW-0288">FMN</keyword>
<comment type="cofactor">
    <cofactor evidence="1">
        <name>FMN</name>
        <dbReference type="ChEBI" id="CHEBI:58210"/>
    </cofactor>
</comment>
<evidence type="ECO:0000256" key="3">
    <source>
        <dbReference type="ARBA" id="ARBA00022643"/>
    </source>
</evidence>
<evidence type="ECO:0000256" key="1">
    <source>
        <dbReference type="ARBA" id="ARBA00001917"/>
    </source>
</evidence>
<dbReference type="PANTHER" id="PTHR33798">
    <property type="entry name" value="FLAVOPROTEIN OXYGENASE"/>
    <property type="match status" value="1"/>
</dbReference>
<dbReference type="RefSeq" id="WP_126990225.1">
    <property type="nucleotide sequence ID" value="NZ_JTFC01000026.1"/>
</dbReference>
<feature type="domain" description="Flavin reductase like" evidence="5">
    <location>
        <begin position="20"/>
        <end position="174"/>
    </location>
</feature>
<dbReference type="Proteomes" id="UP000288623">
    <property type="component" value="Unassembled WGS sequence"/>
</dbReference>
<evidence type="ECO:0000256" key="2">
    <source>
        <dbReference type="ARBA" id="ARBA00022630"/>
    </source>
</evidence>
<evidence type="ECO:0000313" key="7">
    <source>
        <dbReference type="Proteomes" id="UP000288623"/>
    </source>
</evidence>
<keyword evidence="7" id="KW-1185">Reference proteome</keyword>
<dbReference type="GO" id="GO:0010181">
    <property type="term" value="F:FMN binding"/>
    <property type="evidence" value="ECO:0007669"/>
    <property type="project" value="InterPro"/>
</dbReference>
<evidence type="ECO:0000313" key="6">
    <source>
        <dbReference type="EMBL" id="RUS57323.1"/>
    </source>
</evidence>
<name>A0A433RVM2_9BACL</name>
<dbReference type="OrthoDB" id="9794638at2"/>
<comment type="caution">
    <text evidence="6">The sequence shown here is derived from an EMBL/GenBank/DDBJ whole genome shotgun (WGS) entry which is preliminary data.</text>
</comment>
<dbReference type="Pfam" id="PF01613">
    <property type="entry name" value="Flavin_Reduct"/>
    <property type="match status" value="1"/>
</dbReference>
<dbReference type="GO" id="GO:0016646">
    <property type="term" value="F:oxidoreductase activity, acting on the CH-NH group of donors, NAD or NADP as acceptor"/>
    <property type="evidence" value="ECO:0007669"/>
    <property type="project" value="UniProtKB-ARBA"/>
</dbReference>
<proteinExistence type="inferred from homology"/>
<gene>
    <name evidence="6" type="ORF">QI30_07015</name>
</gene>
<dbReference type="AlphaFoldDB" id="A0A433RVM2"/>
<accession>A0A433RVM2</accession>
<dbReference type="InterPro" id="IPR012349">
    <property type="entry name" value="Split_barrel_FMN-bd"/>
</dbReference>
<evidence type="ECO:0000259" key="5">
    <source>
        <dbReference type="SMART" id="SM00903"/>
    </source>
</evidence>
<dbReference type="InterPro" id="IPR002563">
    <property type="entry name" value="Flavin_Rdtase-like_dom"/>
</dbReference>
<organism evidence="6 7">
    <name type="scientific">Candidatus Kurthia intestinigallinarum</name>
    <dbReference type="NCBI Taxonomy" id="1562256"/>
    <lineage>
        <taxon>Bacteria</taxon>
        <taxon>Bacillati</taxon>
        <taxon>Bacillota</taxon>
        <taxon>Bacilli</taxon>
        <taxon>Bacillales</taxon>
        <taxon>Caryophanaceae</taxon>
        <taxon>Kurthia</taxon>
    </lineage>
</organism>
<dbReference type="SMART" id="SM00903">
    <property type="entry name" value="Flavin_Reduct"/>
    <property type="match status" value="1"/>
</dbReference>
<comment type="similarity">
    <text evidence="4">Belongs to the flavoredoxin family.</text>
</comment>
<keyword evidence="2" id="KW-0285">Flavoprotein</keyword>
<dbReference type="EMBL" id="JTFC01000026">
    <property type="protein sequence ID" value="RUS57323.1"/>
    <property type="molecule type" value="Genomic_DNA"/>
</dbReference>
<dbReference type="PANTHER" id="PTHR33798:SF5">
    <property type="entry name" value="FLAVIN REDUCTASE LIKE DOMAIN-CONTAINING PROTEIN"/>
    <property type="match status" value="1"/>
</dbReference>
<sequence length="202" mass="22654">MLSINPNERTERENYKLMTGAIIPRPIAFVTTKSSEGIVNAAPFSYFNIVSANPPLISISVQRKDGQPKDTARNIYATKQLVVHLTSEQNVDMVNETAASLAYNDSELARTNLTEVASEVIDVPGILEAPFRMECTLEKAVTLDEYPTFDLFIVKVERFHIEEAYYDVEKGYVDEYGLQAVSRLAGNHYAKLGDIFTRARPK</sequence>
<evidence type="ECO:0000256" key="4">
    <source>
        <dbReference type="ARBA" id="ARBA00038054"/>
    </source>
</evidence>
<reference evidence="6 7" key="1">
    <citation type="submission" date="2014-11" db="EMBL/GenBank/DDBJ databases">
        <title>Genome sequence and analysis of novel Kurthia sp.</title>
        <authorList>
            <person name="Lawson J.N."/>
            <person name="Gonzalez J.E."/>
            <person name="Rinauldi L."/>
            <person name="Xuan Z."/>
            <person name="Firman A."/>
            <person name="Shaddox L."/>
            <person name="Trudeau A."/>
            <person name="Shah S."/>
            <person name="Reiman D."/>
        </authorList>
    </citation>
    <scope>NUCLEOTIDE SEQUENCE [LARGE SCALE GENOMIC DNA]</scope>
    <source>
        <strain evidence="6 7">3B1D</strain>
    </source>
</reference>
<protein>
    <recommendedName>
        <fullName evidence="5">Flavin reductase like domain-containing protein</fullName>
    </recommendedName>
</protein>
<dbReference type="Gene3D" id="2.30.110.10">
    <property type="entry name" value="Electron Transport, Fmn-binding Protein, Chain A"/>
    <property type="match status" value="1"/>
</dbReference>